<dbReference type="Proteomes" id="UP001458880">
    <property type="component" value="Unassembled WGS sequence"/>
</dbReference>
<accession>A0AAW1MLA3</accession>
<keyword evidence="2" id="KW-1185">Reference proteome</keyword>
<dbReference type="EMBL" id="JASPKY010000037">
    <property type="protein sequence ID" value="KAK9746829.1"/>
    <property type="molecule type" value="Genomic_DNA"/>
</dbReference>
<dbReference type="AlphaFoldDB" id="A0AAW1MLA3"/>
<evidence type="ECO:0000313" key="2">
    <source>
        <dbReference type="Proteomes" id="UP001458880"/>
    </source>
</evidence>
<proteinExistence type="predicted"/>
<organism evidence="1 2">
    <name type="scientific">Popillia japonica</name>
    <name type="common">Japanese beetle</name>
    <dbReference type="NCBI Taxonomy" id="7064"/>
    <lineage>
        <taxon>Eukaryota</taxon>
        <taxon>Metazoa</taxon>
        <taxon>Ecdysozoa</taxon>
        <taxon>Arthropoda</taxon>
        <taxon>Hexapoda</taxon>
        <taxon>Insecta</taxon>
        <taxon>Pterygota</taxon>
        <taxon>Neoptera</taxon>
        <taxon>Endopterygota</taxon>
        <taxon>Coleoptera</taxon>
        <taxon>Polyphaga</taxon>
        <taxon>Scarabaeiformia</taxon>
        <taxon>Scarabaeidae</taxon>
        <taxon>Rutelinae</taxon>
        <taxon>Popillia</taxon>
    </lineage>
</organism>
<sequence>MSKRIIVSKSNAGVSVRGESFDRNTLGSQKSLLKRGKKLLLEPSVIESGMIVKPDKITSITNLLKKHYREDWQSNDALSFFKNAFKDNSVVENSTTESRQTENEDVAKKFCFAETLDFDI</sequence>
<evidence type="ECO:0000313" key="1">
    <source>
        <dbReference type="EMBL" id="KAK9746829.1"/>
    </source>
</evidence>
<name>A0AAW1MLA3_POPJA</name>
<protein>
    <submittedName>
        <fullName evidence="1">Uncharacterized protein</fullName>
    </submittedName>
</protein>
<comment type="caution">
    <text evidence="1">The sequence shown here is derived from an EMBL/GenBank/DDBJ whole genome shotgun (WGS) entry which is preliminary data.</text>
</comment>
<reference evidence="1 2" key="1">
    <citation type="journal article" date="2024" name="BMC Genomics">
        <title>De novo assembly and annotation of Popillia japonica's genome with initial clues to its potential as an invasive pest.</title>
        <authorList>
            <person name="Cucini C."/>
            <person name="Boschi S."/>
            <person name="Funari R."/>
            <person name="Cardaioli E."/>
            <person name="Iannotti N."/>
            <person name="Marturano G."/>
            <person name="Paoli F."/>
            <person name="Bruttini M."/>
            <person name="Carapelli A."/>
            <person name="Frati F."/>
            <person name="Nardi F."/>
        </authorList>
    </citation>
    <scope>NUCLEOTIDE SEQUENCE [LARGE SCALE GENOMIC DNA]</scope>
    <source>
        <strain evidence="1">DMR45628</strain>
    </source>
</reference>
<gene>
    <name evidence="1" type="ORF">QE152_g5841</name>
</gene>